<evidence type="ECO:0000313" key="3">
    <source>
        <dbReference type="Proteomes" id="UP000035680"/>
    </source>
</evidence>
<sequence length="278" mass="31721">MNPPAFFNFEAHNDKQIKVLVLRNTSNKDVVYKIRQSCSLSVKVKPYVGAIRRGEFQRIEVTLNEAFSKIESKIGKIYLDVYCMDVNKNNFKERRSWLYGNDECVGQLSHRFIIKKISTECPRKMVIDLPARALLIDPIVLPIDYYTEGDTKTCHPIDYGTNVAETFDWKDKLTYCPKNKNIFNNEPVMKSHIRTPSHRVASYVDNDEKPKKNNGNNGSNGIIQCLAKFLFPPCGDNIISKENINNDVTGPLDLKADVTTYKAYEKTRKRGTIGICGV</sequence>
<organism evidence="3 4">
    <name type="scientific">Strongyloides venezuelensis</name>
    <name type="common">Threadworm</name>
    <dbReference type="NCBI Taxonomy" id="75913"/>
    <lineage>
        <taxon>Eukaryota</taxon>
        <taxon>Metazoa</taxon>
        <taxon>Ecdysozoa</taxon>
        <taxon>Nematoda</taxon>
        <taxon>Chromadorea</taxon>
        <taxon>Rhabditida</taxon>
        <taxon>Tylenchina</taxon>
        <taxon>Panagrolaimomorpha</taxon>
        <taxon>Strongyloidoidea</taxon>
        <taxon>Strongyloididae</taxon>
        <taxon>Strongyloides</taxon>
    </lineage>
</organism>
<dbReference type="Pfam" id="PF00635">
    <property type="entry name" value="Motile_Sperm"/>
    <property type="match status" value="1"/>
</dbReference>
<reference evidence="4" key="2">
    <citation type="submission" date="2015-08" db="UniProtKB">
        <authorList>
            <consortium name="WormBaseParasite"/>
        </authorList>
    </citation>
    <scope>IDENTIFICATION</scope>
</reference>
<dbReference type="PROSITE" id="PS50202">
    <property type="entry name" value="MSP"/>
    <property type="match status" value="1"/>
</dbReference>
<dbReference type="SUPFAM" id="SSF49354">
    <property type="entry name" value="PapD-like"/>
    <property type="match status" value="1"/>
</dbReference>
<protein>
    <recommendedName>
        <fullName evidence="1">Major sperm protein</fullName>
    </recommendedName>
</protein>
<keyword evidence="1" id="KW-0963">Cytoplasm</keyword>
<keyword evidence="1" id="KW-0206">Cytoskeleton</keyword>
<proteinExistence type="predicted"/>
<dbReference type="InterPro" id="IPR013783">
    <property type="entry name" value="Ig-like_fold"/>
</dbReference>
<comment type="function">
    <text evidence="1">Central component in molecular interactions underlying sperm crawling. Forms an extensive filament system that extends from sperm villipoda, along the leading edge of the pseudopod.</text>
</comment>
<dbReference type="AlphaFoldDB" id="A0A0K0FKS4"/>
<dbReference type="Gene3D" id="2.60.40.10">
    <property type="entry name" value="Immunoglobulins"/>
    <property type="match status" value="1"/>
</dbReference>
<dbReference type="Proteomes" id="UP000035680">
    <property type="component" value="Unassembled WGS sequence"/>
</dbReference>
<name>A0A0K0FKS4_STRVS</name>
<evidence type="ECO:0000313" key="4">
    <source>
        <dbReference type="WBParaSite" id="SVE_0963800.1"/>
    </source>
</evidence>
<feature type="domain" description="MSP" evidence="2">
    <location>
        <begin position="1"/>
        <end position="115"/>
    </location>
</feature>
<dbReference type="InterPro" id="IPR000535">
    <property type="entry name" value="MSP_dom"/>
</dbReference>
<dbReference type="InterPro" id="IPR008962">
    <property type="entry name" value="PapD-like_sf"/>
</dbReference>
<evidence type="ECO:0000256" key="1">
    <source>
        <dbReference type="RuleBase" id="RU003425"/>
    </source>
</evidence>
<keyword evidence="3" id="KW-1185">Reference proteome</keyword>
<evidence type="ECO:0000259" key="2">
    <source>
        <dbReference type="PROSITE" id="PS50202"/>
    </source>
</evidence>
<reference evidence="3" key="1">
    <citation type="submission" date="2014-07" db="EMBL/GenBank/DDBJ databases">
        <authorList>
            <person name="Martin A.A"/>
            <person name="De Silva N."/>
        </authorList>
    </citation>
    <scope>NUCLEOTIDE SEQUENCE</scope>
</reference>
<dbReference type="WBParaSite" id="SVE_0963800.1">
    <property type="protein sequence ID" value="SVE_0963800.1"/>
    <property type="gene ID" value="SVE_0963800"/>
</dbReference>
<accession>A0A0K0FKS4</accession>